<dbReference type="EMBL" id="JACGWJ010000007">
    <property type="protein sequence ID" value="KAL0409231.1"/>
    <property type="molecule type" value="Genomic_DNA"/>
</dbReference>
<dbReference type="AlphaFoldDB" id="A0AAW2U0D6"/>
<dbReference type="SUPFAM" id="SSF56672">
    <property type="entry name" value="DNA/RNA polymerases"/>
    <property type="match status" value="1"/>
</dbReference>
<name>A0AAW2U0D6_SESRA</name>
<feature type="domain" description="Reverse transcriptase Ty1/copia-type" evidence="1">
    <location>
        <begin position="4"/>
        <end position="117"/>
    </location>
</feature>
<accession>A0AAW2U0D6</accession>
<dbReference type="Pfam" id="PF07727">
    <property type="entry name" value="RVT_2"/>
    <property type="match status" value="1"/>
</dbReference>
<protein>
    <submittedName>
        <fullName evidence="2">Retrovirus-related Pol polyprotein from transposon RE1</fullName>
    </submittedName>
</protein>
<dbReference type="InterPro" id="IPR013103">
    <property type="entry name" value="RVT_2"/>
</dbReference>
<gene>
    <name evidence="2" type="ORF">Sradi_1857500</name>
</gene>
<proteinExistence type="predicted"/>
<evidence type="ECO:0000259" key="1">
    <source>
        <dbReference type="Pfam" id="PF07727"/>
    </source>
</evidence>
<organism evidence="2">
    <name type="scientific">Sesamum radiatum</name>
    <name type="common">Black benniseed</name>
    <dbReference type="NCBI Taxonomy" id="300843"/>
    <lineage>
        <taxon>Eukaryota</taxon>
        <taxon>Viridiplantae</taxon>
        <taxon>Streptophyta</taxon>
        <taxon>Embryophyta</taxon>
        <taxon>Tracheophyta</taxon>
        <taxon>Spermatophyta</taxon>
        <taxon>Magnoliopsida</taxon>
        <taxon>eudicotyledons</taxon>
        <taxon>Gunneridae</taxon>
        <taxon>Pentapetalae</taxon>
        <taxon>asterids</taxon>
        <taxon>lamiids</taxon>
        <taxon>Lamiales</taxon>
        <taxon>Pedaliaceae</taxon>
        <taxon>Sesamum</taxon>
    </lineage>
</organism>
<reference evidence="2" key="1">
    <citation type="submission" date="2020-06" db="EMBL/GenBank/DDBJ databases">
        <authorList>
            <person name="Li T."/>
            <person name="Hu X."/>
            <person name="Zhang T."/>
            <person name="Song X."/>
            <person name="Zhang H."/>
            <person name="Dai N."/>
            <person name="Sheng W."/>
            <person name="Hou X."/>
            <person name="Wei L."/>
        </authorList>
    </citation>
    <scope>NUCLEOTIDE SEQUENCE</scope>
    <source>
        <strain evidence="2">G02</strain>
        <tissue evidence="2">Leaf</tissue>
    </source>
</reference>
<dbReference type="InterPro" id="IPR043502">
    <property type="entry name" value="DNA/RNA_pol_sf"/>
</dbReference>
<reference evidence="2" key="2">
    <citation type="journal article" date="2024" name="Plant">
        <title>Genomic evolution and insights into agronomic trait innovations of Sesamum species.</title>
        <authorList>
            <person name="Miao H."/>
            <person name="Wang L."/>
            <person name="Qu L."/>
            <person name="Liu H."/>
            <person name="Sun Y."/>
            <person name="Le M."/>
            <person name="Wang Q."/>
            <person name="Wei S."/>
            <person name="Zheng Y."/>
            <person name="Lin W."/>
            <person name="Duan Y."/>
            <person name="Cao H."/>
            <person name="Xiong S."/>
            <person name="Wang X."/>
            <person name="Wei L."/>
            <person name="Li C."/>
            <person name="Ma Q."/>
            <person name="Ju M."/>
            <person name="Zhao R."/>
            <person name="Li G."/>
            <person name="Mu C."/>
            <person name="Tian Q."/>
            <person name="Mei H."/>
            <person name="Zhang T."/>
            <person name="Gao T."/>
            <person name="Zhang H."/>
        </authorList>
    </citation>
    <scope>NUCLEOTIDE SEQUENCE</scope>
    <source>
        <strain evidence="2">G02</strain>
    </source>
</reference>
<sequence>MDPSEGYNVVQPGQVCRLKCCLYGLKQVSSQCNLELTAKLLEYGFSQSSHSRNDFSALLVYVDDILLTGTSKANLLDVKQYLNYLFTIKDLGNTKYFLRLELARSAHRLLVTQDKYL</sequence>
<comment type="caution">
    <text evidence="2">The sequence shown here is derived from an EMBL/GenBank/DDBJ whole genome shotgun (WGS) entry which is preliminary data.</text>
</comment>
<evidence type="ECO:0000313" key="2">
    <source>
        <dbReference type="EMBL" id="KAL0409231.1"/>
    </source>
</evidence>